<evidence type="ECO:0000313" key="1">
    <source>
        <dbReference type="EMBL" id="OLP84088.1"/>
    </source>
</evidence>
<name>A0A1Q9CMD9_SYMMI</name>
<dbReference type="PANTHER" id="PTHR11439">
    <property type="entry name" value="GAG-POL-RELATED RETROTRANSPOSON"/>
    <property type="match status" value="1"/>
</dbReference>
<comment type="caution">
    <text evidence="1">The sequence shown here is derived from an EMBL/GenBank/DDBJ whole genome shotgun (WGS) entry which is preliminary data.</text>
</comment>
<gene>
    <name evidence="1" type="primary">GIP</name>
    <name evidence="1" type="ORF">AK812_SmicGene35061</name>
</gene>
<dbReference type="EMBL" id="LSRX01001069">
    <property type="protein sequence ID" value="OLP84088.1"/>
    <property type="molecule type" value="Genomic_DNA"/>
</dbReference>
<sequence length="707" mass="79116">MDDLLVVSSQQSGVEHVHQSLAALLKVKVTGKLEDGQLEFLGRLIRLDGNNIALGVKPEYVHSVFSAFGWTDKDLEKVKPTSTTPDIRALYDAEDPESPSKPLTPEAAGRFRSCLGKIGWLTLRLTQTRTDLTYFHSMLSRGQAAPRAVHEDALRKFLRWLVGCPLLDQIFPCGDGTTLEEETATLVAFCDSNSNWGSESSTGRKSTSGGVIYMVAGSSWYCVKGYSRLQSVVALSSAEAELFAIAEAAKEVAGSGQLASHIWGELTKPLAIYTDSASARQIAGMEGFLRRMRHVDIRLCFIQAPSEIAARETNRIVPPELVLRLQLSNTGNFCYMNALVLMLLWVATHPVCAQAELFGGLLSVTKPLLQGRTCAFKLMQLLPWRMFIQGWQQPTRQHDIAEFASFLMRKAAPPFYAGVWQAWDPVAPYPQQDRGHTHCPVLLDPLAPECLLQDAIAAWEHDHLVRGLLDSILDSACFEWERFVGLCELRTTFGTLLIEFCTDPQSSFVIAGGDYSVFVLPVTLEVDGTSHETVERLMSAMSVARDWGMKVVLWSSTPCTGGSPWQRKHAHENPQHQERLQALYTVHRKLWKSWLKLNTHPQVSVWVMEWPQRCSYWGWQSTKSFLRSRDHHEGLVHGCMAGMVGQDNLLVKKIWKLVSNDADLINIMNKTFACDGSHDHSQRFDLKATQHYPQAFARVALEALRLP</sequence>
<proteinExistence type="predicted"/>
<dbReference type="CDD" id="cd09272">
    <property type="entry name" value="RNase_HI_RT_Ty1"/>
    <property type="match status" value="1"/>
</dbReference>
<dbReference type="AlphaFoldDB" id="A0A1Q9CMD9"/>
<evidence type="ECO:0000313" key="2">
    <source>
        <dbReference type="Proteomes" id="UP000186817"/>
    </source>
</evidence>
<keyword evidence="2" id="KW-1185">Reference proteome</keyword>
<dbReference type="InterPro" id="IPR038765">
    <property type="entry name" value="Papain-like_cys_pep_sf"/>
</dbReference>
<organism evidence="1 2">
    <name type="scientific">Symbiodinium microadriaticum</name>
    <name type="common">Dinoflagellate</name>
    <name type="synonym">Zooxanthella microadriatica</name>
    <dbReference type="NCBI Taxonomy" id="2951"/>
    <lineage>
        <taxon>Eukaryota</taxon>
        <taxon>Sar</taxon>
        <taxon>Alveolata</taxon>
        <taxon>Dinophyceae</taxon>
        <taxon>Suessiales</taxon>
        <taxon>Symbiodiniaceae</taxon>
        <taxon>Symbiodinium</taxon>
    </lineage>
</organism>
<dbReference type="PANTHER" id="PTHR11439:SF483">
    <property type="entry name" value="PEPTIDE SYNTHASE GLIP-LIKE, PUTATIVE (AFU_ORTHOLOGUE AFUA_3G12920)-RELATED"/>
    <property type="match status" value="1"/>
</dbReference>
<accession>A0A1Q9CMD9</accession>
<dbReference type="Proteomes" id="UP000186817">
    <property type="component" value="Unassembled WGS sequence"/>
</dbReference>
<dbReference type="SUPFAM" id="SSF54001">
    <property type="entry name" value="Cysteine proteinases"/>
    <property type="match status" value="1"/>
</dbReference>
<protein>
    <submittedName>
        <fullName evidence="1">Copia protein</fullName>
    </submittedName>
</protein>
<reference evidence="1 2" key="1">
    <citation type="submission" date="2016-02" db="EMBL/GenBank/DDBJ databases">
        <title>Genome analysis of coral dinoflagellate symbionts highlights evolutionary adaptations to a symbiotic lifestyle.</title>
        <authorList>
            <person name="Aranda M."/>
            <person name="Li Y."/>
            <person name="Liew Y.J."/>
            <person name="Baumgarten S."/>
            <person name="Simakov O."/>
            <person name="Wilson M."/>
            <person name="Piel J."/>
            <person name="Ashoor H."/>
            <person name="Bougouffa S."/>
            <person name="Bajic V.B."/>
            <person name="Ryu T."/>
            <person name="Ravasi T."/>
            <person name="Bayer T."/>
            <person name="Micklem G."/>
            <person name="Kim H."/>
            <person name="Bhak J."/>
            <person name="Lajeunesse T.C."/>
            <person name="Voolstra C.R."/>
        </authorList>
    </citation>
    <scope>NUCLEOTIDE SEQUENCE [LARGE SCALE GENOMIC DNA]</scope>
    <source>
        <strain evidence="1 2">CCMP2467</strain>
    </source>
</reference>